<feature type="compositionally biased region" description="Polar residues" evidence="1">
    <location>
        <begin position="7"/>
        <end position="29"/>
    </location>
</feature>
<feature type="region of interest" description="Disordered" evidence="1">
    <location>
        <begin position="1"/>
        <end position="29"/>
    </location>
</feature>
<evidence type="ECO:0000313" key="3">
    <source>
        <dbReference type="Proteomes" id="UP001497516"/>
    </source>
</evidence>
<sequence length="108" mass="11614">MKCWKQQRVNAAATATTTSRVGDSPTPTASRVSLSILACPLADRSLDRLSLPPSTAPPLARLAASLPSTVSTADSHHSPPPTLQIRSPKLPLNATKYNHQLKAKEKHW</sequence>
<organism evidence="2 3">
    <name type="scientific">Linum trigynum</name>
    <dbReference type="NCBI Taxonomy" id="586398"/>
    <lineage>
        <taxon>Eukaryota</taxon>
        <taxon>Viridiplantae</taxon>
        <taxon>Streptophyta</taxon>
        <taxon>Embryophyta</taxon>
        <taxon>Tracheophyta</taxon>
        <taxon>Spermatophyta</taxon>
        <taxon>Magnoliopsida</taxon>
        <taxon>eudicotyledons</taxon>
        <taxon>Gunneridae</taxon>
        <taxon>Pentapetalae</taxon>
        <taxon>rosids</taxon>
        <taxon>fabids</taxon>
        <taxon>Malpighiales</taxon>
        <taxon>Linaceae</taxon>
        <taxon>Linum</taxon>
    </lineage>
</organism>
<keyword evidence="3" id="KW-1185">Reference proteome</keyword>
<evidence type="ECO:0000256" key="1">
    <source>
        <dbReference type="SAM" id="MobiDB-lite"/>
    </source>
</evidence>
<proteinExistence type="predicted"/>
<gene>
    <name evidence="2" type="ORF">LTRI10_LOCUS21795</name>
</gene>
<name>A0AAV2E3B1_9ROSI</name>
<feature type="region of interest" description="Disordered" evidence="1">
    <location>
        <begin position="67"/>
        <end position="88"/>
    </location>
</feature>
<evidence type="ECO:0000313" key="2">
    <source>
        <dbReference type="EMBL" id="CAL1380344.1"/>
    </source>
</evidence>
<protein>
    <submittedName>
        <fullName evidence="2">Uncharacterized protein</fullName>
    </submittedName>
</protein>
<dbReference type="AlphaFoldDB" id="A0AAV2E3B1"/>
<accession>A0AAV2E3B1</accession>
<dbReference type="Proteomes" id="UP001497516">
    <property type="component" value="Chromosome 4"/>
</dbReference>
<dbReference type="EMBL" id="OZ034817">
    <property type="protein sequence ID" value="CAL1380344.1"/>
    <property type="molecule type" value="Genomic_DNA"/>
</dbReference>
<reference evidence="2 3" key="1">
    <citation type="submission" date="2024-04" db="EMBL/GenBank/DDBJ databases">
        <authorList>
            <person name="Fracassetti M."/>
        </authorList>
    </citation>
    <scope>NUCLEOTIDE SEQUENCE [LARGE SCALE GENOMIC DNA]</scope>
</reference>